<evidence type="ECO:0000256" key="3">
    <source>
        <dbReference type="ARBA" id="ARBA00023001"/>
    </source>
</evidence>
<keyword evidence="2 8" id="KW-0964">Secreted</keyword>
<dbReference type="OrthoDB" id="2525337at2759"/>
<comment type="function">
    <text evidence="8">Lytic polysaccharide monooxygenase (LMPO) that depolymerizes crystalline and amorphous polysaccharides via the oxidation of scissile alpha- or beta-(1-4)-glycosidic bonds, yielding C1 and/or C4 oxidation products. Catalysis by LPMOs requires the reduction of the active-site copper from Cu(II) to Cu(I) by a reducing agent and H(2)O(2) or O(2) as a cosubstrate.</text>
</comment>
<evidence type="ECO:0000256" key="1">
    <source>
        <dbReference type="ARBA" id="ARBA00004613"/>
    </source>
</evidence>
<dbReference type="PANTHER" id="PTHR33353">
    <property type="entry name" value="PUTATIVE (AFU_ORTHOLOGUE AFUA_1G12560)-RELATED"/>
    <property type="match status" value="1"/>
</dbReference>
<name>A0A8H5GBI5_9AGAR</name>
<evidence type="ECO:0000256" key="4">
    <source>
        <dbReference type="ARBA" id="ARBA00023157"/>
    </source>
</evidence>
<evidence type="ECO:0000256" key="2">
    <source>
        <dbReference type="ARBA" id="ARBA00022525"/>
    </source>
</evidence>
<protein>
    <recommendedName>
        <fullName evidence="8">AA9 family lytic polysaccharide monooxygenase</fullName>
        <ecNumber evidence="8">1.14.99.56</ecNumber>
    </recommendedName>
    <alternativeName>
        <fullName evidence="8">Endo-beta-1,4-glucanase</fullName>
    </alternativeName>
    <alternativeName>
        <fullName evidence="8">Glycosyl hydrolase 61 family protein</fullName>
    </alternativeName>
</protein>
<evidence type="ECO:0000256" key="8">
    <source>
        <dbReference type="RuleBase" id="RU368122"/>
    </source>
</evidence>
<comment type="subcellular location">
    <subcellularLocation>
        <location evidence="1 8">Secreted</location>
    </subcellularLocation>
</comment>
<keyword evidence="3 8" id="KW-0136">Cellulose degradation</keyword>
<comment type="similarity">
    <text evidence="7">Belongs to the polysaccharide monooxygenase AA9 family.</text>
</comment>
<evidence type="ECO:0000259" key="9">
    <source>
        <dbReference type="Pfam" id="PF03443"/>
    </source>
</evidence>
<sequence>MVGLHNFLINLSGKPSNIDFTWKMPRSQWTASQPTMKLATLAILASSLIVPSFAHTTVWGVWVNGVDQGDGRNQYIRSPPNNNPVKDLTSSDMICNVNNRAVPRRVSVKAGDTLTFEWYHNTRGDDIIATSHHGPVQVWMSPASGNDWTKLFSDGYSNGQWGVDKLITARGQHGVVIPQVPAGDYLLRAEIVALHEANVAYADNNLRGAQNYMSCVQITVTSGGSQSLPGGTSWPGAYTPSTPGIVFNIYDQDPTQYVAPGAPVWSGSSGGSISKAQVPSGSSGSVALYGQCGGPKLDYDYEMTDNRSVGLLYLWSADTIRKGAPNGLEGALGASALLLLSSLPRVTKGPVPAVLAISSASAAFYYGSTIRSLRG</sequence>
<evidence type="ECO:0000256" key="6">
    <source>
        <dbReference type="ARBA" id="ARBA00023326"/>
    </source>
</evidence>
<dbReference type="GO" id="GO:0030248">
    <property type="term" value="F:cellulose binding"/>
    <property type="evidence" value="ECO:0007669"/>
    <property type="project" value="UniProtKB-UniRule"/>
</dbReference>
<dbReference type="Pfam" id="PF03443">
    <property type="entry name" value="AA9"/>
    <property type="match status" value="1"/>
</dbReference>
<keyword evidence="5 8" id="KW-0119">Carbohydrate metabolism</keyword>
<dbReference type="Proteomes" id="UP000559027">
    <property type="component" value="Unassembled WGS sequence"/>
</dbReference>
<accession>A0A8H5GBI5</accession>
<comment type="catalytic activity">
    <reaction evidence="8">
        <text>[(1-&gt;4)-beta-D-glucosyl]n+m + reduced acceptor + O2 = 4-dehydro-beta-D-glucosyl-[(1-&gt;4)-beta-D-glucosyl]n-1 + [(1-&gt;4)-beta-D-glucosyl]m + acceptor + H2O.</text>
        <dbReference type="EC" id="1.14.99.56"/>
    </reaction>
</comment>
<dbReference type="InterPro" id="IPR049892">
    <property type="entry name" value="AA9"/>
</dbReference>
<dbReference type="Pfam" id="PF03647">
    <property type="entry name" value="Tmemb_14"/>
    <property type="match status" value="1"/>
</dbReference>
<dbReference type="EC" id="1.14.99.56" evidence="8"/>
<proteinExistence type="inferred from homology"/>
<evidence type="ECO:0000256" key="5">
    <source>
        <dbReference type="ARBA" id="ARBA00023277"/>
    </source>
</evidence>
<dbReference type="Gene3D" id="2.70.50.70">
    <property type="match status" value="1"/>
</dbReference>
<evidence type="ECO:0000313" key="11">
    <source>
        <dbReference type="Proteomes" id="UP000559027"/>
    </source>
</evidence>
<evidence type="ECO:0000256" key="7">
    <source>
        <dbReference type="ARBA" id="ARBA00044502"/>
    </source>
</evidence>
<reference evidence="10 11" key="1">
    <citation type="journal article" date="2020" name="ISME J.">
        <title>Uncovering the hidden diversity of litter-decomposition mechanisms in mushroom-forming fungi.</title>
        <authorList>
            <person name="Floudas D."/>
            <person name="Bentzer J."/>
            <person name="Ahren D."/>
            <person name="Johansson T."/>
            <person name="Persson P."/>
            <person name="Tunlid A."/>
        </authorList>
    </citation>
    <scope>NUCLEOTIDE SEQUENCE [LARGE SCALE GENOMIC DNA]</scope>
    <source>
        <strain evidence="10 11">CBS 146.42</strain>
    </source>
</reference>
<dbReference type="EMBL" id="JAACJO010000002">
    <property type="protein sequence ID" value="KAF5361982.1"/>
    <property type="molecule type" value="Genomic_DNA"/>
</dbReference>
<comment type="caution">
    <text evidence="10">The sequence shown here is derived from an EMBL/GenBank/DDBJ whole genome shotgun (WGS) entry which is preliminary data.</text>
</comment>
<feature type="domain" description="Auxiliary Activity family 9 catalytic" evidence="9">
    <location>
        <begin position="55"/>
        <end position="257"/>
    </location>
</feature>
<dbReference type="CDD" id="cd21175">
    <property type="entry name" value="LPMO_AA9"/>
    <property type="match status" value="1"/>
</dbReference>
<comment type="domain">
    <text evidence="8">Has a modular structure: an endo-beta-1,4-glucanase catalytic module at the N-terminus, a linker rich in serines and threonines, and a C-terminal carbohydrate-binding module (CBM).</text>
</comment>
<dbReference type="InterPro" id="IPR005103">
    <property type="entry name" value="AA9_LPMO"/>
</dbReference>
<dbReference type="GO" id="GO:0005576">
    <property type="term" value="C:extracellular region"/>
    <property type="evidence" value="ECO:0007669"/>
    <property type="project" value="UniProtKB-SubCell"/>
</dbReference>
<dbReference type="InterPro" id="IPR005349">
    <property type="entry name" value="TMEM14"/>
</dbReference>
<keyword evidence="4 8" id="KW-1015">Disulfide bond</keyword>
<keyword evidence="11" id="KW-1185">Reference proteome</keyword>
<dbReference type="GO" id="GO:0016020">
    <property type="term" value="C:membrane"/>
    <property type="evidence" value="ECO:0007669"/>
    <property type="project" value="InterPro"/>
</dbReference>
<dbReference type="AlphaFoldDB" id="A0A8H5GBI5"/>
<dbReference type="GO" id="GO:0008810">
    <property type="term" value="F:cellulase activity"/>
    <property type="evidence" value="ECO:0007669"/>
    <property type="project" value="UniProtKB-UniRule"/>
</dbReference>
<organism evidence="10 11">
    <name type="scientific">Leucocoprinus leucothites</name>
    <dbReference type="NCBI Taxonomy" id="201217"/>
    <lineage>
        <taxon>Eukaryota</taxon>
        <taxon>Fungi</taxon>
        <taxon>Dikarya</taxon>
        <taxon>Basidiomycota</taxon>
        <taxon>Agaricomycotina</taxon>
        <taxon>Agaricomycetes</taxon>
        <taxon>Agaricomycetidae</taxon>
        <taxon>Agaricales</taxon>
        <taxon>Agaricineae</taxon>
        <taxon>Agaricaceae</taxon>
        <taxon>Leucocoprinus</taxon>
    </lineage>
</organism>
<gene>
    <name evidence="10" type="ORF">D9756_002429</name>
</gene>
<dbReference type="GO" id="GO:0030245">
    <property type="term" value="P:cellulose catabolic process"/>
    <property type="evidence" value="ECO:0007669"/>
    <property type="project" value="UniProtKB-UniRule"/>
</dbReference>
<dbReference type="PANTHER" id="PTHR33353:SF17">
    <property type="entry name" value="ENDO-BETA-1,4-GLUCANASE D"/>
    <property type="match status" value="1"/>
</dbReference>
<keyword evidence="6 8" id="KW-0624">Polysaccharide degradation</keyword>
<evidence type="ECO:0000313" key="10">
    <source>
        <dbReference type="EMBL" id="KAF5361982.1"/>
    </source>
</evidence>